<feature type="binding site" evidence="5">
    <location>
        <begin position="189"/>
        <end position="191"/>
    </location>
    <ligand>
        <name>substrate</name>
    </ligand>
</feature>
<dbReference type="SUPFAM" id="SSF50475">
    <property type="entry name" value="FMN-binding split barrel"/>
    <property type="match status" value="1"/>
</dbReference>
<dbReference type="PIRSF" id="PIRSF000190">
    <property type="entry name" value="Pyd_amn-ph_oxd"/>
    <property type="match status" value="1"/>
</dbReference>
<dbReference type="PANTHER" id="PTHR10851:SF0">
    <property type="entry name" value="PYRIDOXINE-5'-PHOSPHATE OXIDASE"/>
    <property type="match status" value="1"/>
</dbReference>
<feature type="binding site" evidence="5">
    <location>
        <begin position="75"/>
        <end position="76"/>
    </location>
    <ligand>
        <name>FMN</name>
        <dbReference type="ChEBI" id="CHEBI:58210"/>
    </ligand>
</feature>
<reference evidence="9" key="1">
    <citation type="journal article" date="2019" name="Int. J. Syst. Evol. Microbiol.">
        <title>The Global Catalogue of Microorganisms (GCM) 10K type strain sequencing project: providing services to taxonomists for standard genome sequencing and annotation.</title>
        <authorList>
            <consortium name="The Broad Institute Genomics Platform"/>
            <consortium name="The Broad Institute Genome Sequencing Center for Infectious Disease"/>
            <person name="Wu L."/>
            <person name="Ma J."/>
        </authorList>
    </citation>
    <scope>NUCLEOTIDE SEQUENCE [LARGE SCALE GENOMIC DNA]</scope>
    <source>
        <strain evidence="9">JCM 18326</strain>
    </source>
</reference>
<feature type="binding site" evidence="5">
    <location>
        <position position="81"/>
    </location>
    <ligand>
        <name>FMN</name>
        <dbReference type="ChEBI" id="CHEBI:58210"/>
    </ligand>
</feature>
<dbReference type="Gene3D" id="2.30.110.10">
    <property type="entry name" value="Electron Transport, Fmn-binding Protein, Chain A"/>
    <property type="match status" value="1"/>
</dbReference>
<evidence type="ECO:0000256" key="3">
    <source>
        <dbReference type="ARBA" id="ARBA00022643"/>
    </source>
</evidence>
<evidence type="ECO:0000256" key="2">
    <source>
        <dbReference type="ARBA" id="ARBA00022630"/>
    </source>
</evidence>
<dbReference type="InterPro" id="IPR011576">
    <property type="entry name" value="Pyridox_Oxase_N"/>
</dbReference>
<comment type="similarity">
    <text evidence="1 5">Belongs to the pyridoxamine 5'-phosphate oxidase family.</text>
</comment>
<dbReference type="InterPro" id="IPR000659">
    <property type="entry name" value="Pyridox_Oxase"/>
</dbReference>
<evidence type="ECO:0000256" key="1">
    <source>
        <dbReference type="ARBA" id="ARBA00007301"/>
    </source>
</evidence>
<dbReference type="Pfam" id="PF01243">
    <property type="entry name" value="PNPOx_N"/>
    <property type="match status" value="1"/>
</dbReference>
<comment type="function">
    <text evidence="5">Catalyzes the oxidation of either pyridoxine 5'-phosphate (PNP) or pyridoxamine 5'-phosphate (PMP) into pyridoxal 5'-phosphate (PLP).</text>
</comment>
<evidence type="ECO:0000313" key="9">
    <source>
        <dbReference type="Proteomes" id="UP001500298"/>
    </source>
</evidence>
<proteinExistence type="inferred from homology"/>
<gene>
    <name evidence="5 8" type="primary">pdxH</name>
    <name evidence="8" type="ORF">GCM10023331_36640</name>
</gene>
<dbReference type="InterPro" id="IPR019740">
    <property type="entry name" value="Pyridox_Oxase_CS"/>
</dbReference>
<keyword evidence="9" id="KW-1185">Reference proteome</keyword>
<feature type="binding site" evidence="5">
    <location>
        <position position="122"/>
    </location>
    <ligand>
        <name>substrate</name>
    </ligand>
</feature>
<dbReference type="PANTHER" id="PTHR10851">
    <property type="entry name" value="PYRIDOXINE-5-PHOSPHATE OXIDASE"/>
    <property type="match status" value="1"/>
</dbReference>
<dbReference type="NCBIfam" id="NF004231">
    <property type="entry name" value="PRK05679.1"/>
    <property type="match status" value="1"/>
</dbReference>
<evidence type="ECO:0000256" key="5">
    <source>
        <dbReference type="HAMAP-Rule" id="MF_01629"/>
    </source>
</evidence>
<feature type="binding site" evidence="5">
    <location>
        <begin position="60"/>
        <end position="65"/>
    </location>
    <ligand>
        <name>FMN</name>
        <dbReference type="ChEBI" id="CHEBI:58210"/>
    </ligand>
</feature>
<feature type="binding site" evidence="5">
    <location>
        <position position="193"/>
    </location>
    <ligand>
        <name>FMN</name>
        <dbReference type="ChEBI" id="CHEBI:58210"/>
    </ligand>
</feature>
<keyword evidence="4 5" id="KW-0560">Oxidoreductase</keyword>
<dbReference type="PROSITE" id="PS01064">
    <property type="entry name" value="PYRIDOX_OXIDASE"/>
    <property type="match status" value="1"/>
</dbReference>
<sequence length="211" mass="24452">MNIADIRKDYSHKELSVKECSEDPIEQFTTWLNEAIKSEVNEPTAMTISSVSPEGKPSARTVLLKGVEEEAFVFYTNYQSRKGTHLEATPYAALTFFWPELERQVNIEGRVERVSEETSDAYFSSRPYKSRVGAWASEQSSEISSKNEVMKRFAMYAAKYITHVPRPPHWGGFRVIPNRIEFWQGRPSRLHDRVLYELTEEGVWIRKRLAP</sequence>
<feature type="binding site" evidence="5">
    <location>
        <position position="104"/>
    </location>
    <ligand>
        <name>FMN</name>
        <dbReference type="ChEBI" id="CHEBI:58210"/>
    </ligand>
</feature>
<evidence type="ECO:0000259" key="7">
    <source>
        <dbReference type="Pfam" id="PF10590"/>
    </source>
</evidence>
<dbReference type="InterPro" id="IPR012349">
    <property type="entry name" value="Split_barrel_FMN-bd"/>
</dbReference>
<dbReference type="EC" id="1.4.3.5" evidence="5"/>
<keyword evidence="5" id="KW-0664">Pyridoxine biosynthesis</keyword>
<comment type="catalytic activity">
    <reaction evidence="5">
        <text>pyridoxamine 5'-phosphate + O2 + H2O = pyridoxal 5'-phosphate + H2O2 + NH4(+)</text>
        <dbReference type="Rhea" id="RHEA:15817"/>
        <dbReference type="ChEBI" id="CHEBI:15377"/>
        <dbReference type="ChEBI" id="CHEBI:15379"/>
        <dbReference type="ChEBI" id="CHEBI:16240"/>
        <dbReference type="ChEBI" id="CHEBI:28938"/>
        <dbReference type="ChEBI" id="CHEBI:58451"/>
        <dbReference type="ChEBI" id="CHEBI:597326"/>
        <dbReference type="EC" id="1.4.3.5"/>
    </reaction>
</comment>
<dbReference type="RefSeq" id="WP_345374478.1">
    <property type="nucleotide sequence ID" value="NZ_BAABJX010000059.1"/>
</dbReference>
<feature type="domain" description="Pyridoxine 5'-phosphate oxidase dimerisation C-terminal" evidence="7">
    <location>
        <begin position="170"/>
        <end position="211"/>
    </location>
</feature>
<keyword evidence="2 5" id="KW-0285">Flavoprotein</keyword>
<comment type="pathway">
    <text evidence="5">Cofactor metabolism; pyridoxal 5'-phosphate salvage; pyridoxal 5'-phosphate from pyridoxine 5'-phosphate: step 1/1.</text>
</comment>
<organism evidence="8 9">
    <name type="scientific">Algivirga pacifica</name>
    <dbReference type="NCBI Taxonomy" id="1162670"/>
    <lineage>
        <taxon>Bacteria</taxon>
        <taxon>Pseudomonadati</taxon>
        <taxon>Bacteroidota</taxon>
        <taxon>Cytophagia</taxon>
        <taxon>Cytophagales</taxon>
        <taxon>Flammeovirgaceae</taxon>
        <taxon>Algivirga</taxon>
    </lineage>
</organism>
<protein>
    <recommendedName>
        <fullName evidence="5">Pyridoxine/pyridoxamine 5'-phosphate oxidase</fullName>
        <ecNumber evidence="5">1.4.3.5</ecNumber>
    </recommendedName>
    <alternativeName>
        <fullName evidence="5">PNP/PMP oxidase</fullName>
        <shortName evidence="5">PNPOx</shortName>
    </alternativeName>
    <alternativeName>
        <fullName evidence="5">Pyridoxal 5'-phosphate synthase</fullName>
    </alternativeName>
</protein>
<feature type="binding site" evidence="5">
    <location>
        <position position="65"/>
    </location>
    <ligand>
        <name>substrate</name>
    </ligand>
</feature>
<dbReference type="NCBIfam" id="TIGR00558">
    <property type="entry name" value="pdxH"/>
    <property type="match status" value="1"/>
</dbReference>
<comment type="cofactor">
    <cofactor evidence="5">
        <name>FMN</name>
        <dbReference type="ChEBI" id="CHEBI:58210"/>
    </cofactor>
    <text evidence="5">Binds 1 FMN per subunit.</text>
</comment>
<dbReference type="EMBL" id="BAABJX010000059">
    <property type="protein sequence ID" value="GAA4848599.1"/>
    <property type="molecule type" value="Genomic_DNA"/>
</dbReference>
<dbReference type="Pfam" id="PF10590">
    <property type="entry name" value="PNP_phzG_C"/>
    <property type="match status" value="1"/>
</dbReference>
<evidence type="ECO:0000259" key="6">
    <source>
        <dbReference type="Pfam" id="PF01243"/>
    </source>
</evidence>
<comment type="catalytic activity">
    <reaction evidence="5">
        <text>pyridoxine 5'-phosphate + O2 = pyridoxal 5'-phosphate + H2O2</text>
        <dbReference type="Rhea" id="RHEA:15149"/>
        <dbReference type="ChEBI" id="CHEBI:15379"/>
        <dbReference type="ChEBI" id="CHEBI:16240"/>
        <dbReference type="ChEBI" id="CHEBI:58589"/>
        <dbReference type="ChEBI" id="CHEBI:597326"/>
        <dbReference type="EC" id="1.4.3.5"/>
    </reaction>
</comment>
<comment type="caution">
    <text evidence="8">The sequence shown here is derived from an EMBL/GenBank/DDBJ whole genome shotgun (WGS) entry which is preliminary data.</text>
</comment>
<dbReference type="HAMAP" id="MF_01629">
    <property type="entry name" value="PdxH"/>
    <property type="match status" value="1"/>
</dbReference>
<dbReference type="InterPro" id="IPR019576">
    <property type="entry name" value="Pyridoxamine_oxidase_dimer_C"/>
</dbReference>
<name>A0ABP9DPZ3_9BACT</name>
<dbReference type="Proteomes" id="UP001500298">
    <property type="component" value="Unassembled WGS sequence"/>
</dbReference>
<feature type="binding site" evidence="5">
    <location>
        <position position="82"/>
    </location>
    <ligand>
        <name>FMN</name>
        <dbReference type="ChEBI" id="CHEBI:58210"/>
    </ligand>
</feature>
<comment type="pathway">
    <text evidence="5">Cofactor metabolism; pyridoxal 5'-phosphate salvage; pyridoxal 5'-phosphate from pyridoxamine 5'-phosphate: step 1/1.</text>
</comment>
<feature type="binding site" evidence="5">
    <location>
        <position position="183"/>
    </location>
    <ligand>
        <name>FMN</name>
        <dbReference type="ChEBI" id="CHEBI:58210"/>
    </ligand>
</feature>
<evidence type="ECO:0000313" key="8">
    <source>
        <dbReference type="EMBL" id="GAA4848599.1"/>
    </source>
</evidence>
<comment type="subunit">
    <text evidence="5">Homodimer.</text>
</comment>
<feature type="binding site" evidence="5">
    <location>
        <begin position="139"/>
        <end position="140"/>
    </location>
    <ligand>
        <name>FMN</name>
        <dbReference type="ChEBI" id="CHEBI:58210"/>
    </ligand>
</feature>
<feature type="binding site" evidence="5">
    <location>
        <position position="130"/>
    </location>
    <ligand>
        <name>substrate</name>
    </ligand>
</feature>
<accession>A0ABP9DPZ3</accession>
<keyword evidence="3 5" id="KW-0288">FMN</keyword>
<feature type="domain" description="Pyridoxamine 5'-phosphate oxidase N-terminal" evidence="6">
    <location>
        <begin position="32"/>
        <end position="147"/>
    </location>
</feature>
<feature type="binding site" evidence="5">
    <location>
        <position position="126"/>
    </location>
    <ligand>
        <name>substrate</name>
    </ligand>
</feature>
<evidence type="ECO:0000256" key="4">
    <source>
        <dbReference type="ARBA" id="ARBA00023002"/>
    </source>
</evidence>